<dbReference type="GO" id="GO:0098552">
    <property type="term" value="C:side of membrane"/>
    <property type="evidence" value="ECO:0007669"/>
    <property type="project" value="UniProtKB-KW"/>
</dbReference>
<keyword evidence="10" id="KW-0812">Transmembrane</keyword>
<name>V5FQV8_BYSSN</name>
<dbReference type="GO" id="GO:0009251">
    <property type="term" value="P:glucan catabolic process"/>
    <property type="evidence" value="ECO:0007669"/>
    <property type="project" value="TreeGrafter"/>
</dbReference>
<dbReference type="OrthoDB" id="192832at2759"/>
<keyword evidence="5" id="KW-1003">Cell membrane</keyword>
<dbReference type="GO" id="GO:0005886">
    <property type="term" value="C:plasma membrane"/>
    <property type="evidence" value="ECO:0007669"/>
    <property type="project" value="UniProtKB-SubCell"/>
</dbReference>
<keyword evidence="8" id="KW-0449">Lipoprotein</keyword>
<keyword evidence="6" id="KW-0325">Glycoprotein</keyword>
<evidence type="ECO:0000259" key="11">
    <source>
        <dbReference type="PROSITE" id="PS51762"/>
    </source>
</evidence>
<protein>
    <recommendedName>
        <fullName evidence="4">endo-1,3(4)-beta-glucanase</fullName>
        <ecNumber evidence="4">3.2.1.6</ecNumber>
    </recommendedName>
</protein>
<evidence type="ECO:0000256" key="4">
    <source>
        <dbReference type="ARBA" id="ARBA00012599"/>
    </source>
</evidence>
<dbReference type="InterPro" id="IPR000757">
    <property type="entry name" value="Beta-glucanase-like"/>
</dbReference>
<evidence type="ECO:0000313" key="13">
    <source>
        <dbReference type="Proteomes" id="UP000018001"/>
    </source>
</evidence>
<dbReference type="InterPro" id="IPR050546">
    <property type="entry name" value="Glycosyl_Hydrlase_16"/>
</dbReference>
<dbReference type="EMBL" id="BAUL01000013">
    <property type="protein sequence ID" value="GAD92001.1"/>
    <property type="molecule type" value="Genomic_DNA"/>
</dbReference>
<sequence length="397" mass="42866">MVYGNDFTGGDDYGRYGGAGSQIPKTELDHIAQPPAAYASTPGAMGLEAEGATPRSKWDPRGWGWKTKLAVAAAVVVAIIVIVVGSVEGVKANRYPNYSRLNYSLKDTYSGTGFFDQFNYFSGYDPAGGFVHYVDQPGSQYLNLSYASEDSAVIKVDTSNVDASTGRRSVRITSKNTYNSGLFIFDILHSPYGCGTWPALWLADPDNWPTNGEIDVVEANNAAKTGNQMTLHTKNGCKMNVKRKETGKVLATNCWNGTNSNEGCGVQAKPATYGEALNNNGGGVYATELRDAGIRIWFFPRSSIPSDISDANSTPDPSTWGTPLADFPGTDCDISSHFRNQSIIANIDLCGQLGGLEKFYNQQSGCPGTCTNYVANNPTAFANAYWEFKSFKVYQAS</sequence>
<comment type="similarity">
    <text evidence="3">Belongs to the glycosyl hydrolase 16 family.</text>
</comment>
<evidence type="ECO:0000313" key="12">
    <source>
        <dbReference type="EMBL" id="GAD92001.1"/>
    </source>
</evidence>
<feature type="transmembrane region" description="Helical" evidence="10">
    <location>
        <begin position="69"/>
        <end position="90"/>
    </location>
</feature>
<evidence type="ECO:0000256" key="8">
    <source>
        <dbReference type="ARBA" id="ARBA00023288"/>
    </source>
</evidence>
<evidence type="ECO:0000256" key="7">
    <source>
        <dbReference type="ARBA" id="ARBA00022801"/>
    </source>
</evidence>
<dbReference type="SUPFAM" id="SSF49899">
    <property type="entry name" value="Concanavalin A-like lectins/glucanases"/>
    <property type="match status" value="1"/>
</dbReference>
<keyword evidence="6" id="KW-0336">GPI-anchor</keyword>
<dbReference type="PANTHER" id="PTHR10963">
    <property type="entry name" value="GLYCOSYL HYDROLASE-RELATED"/>
    <property type="match status" value="1"/>
</dbReference>
<dbReference type="AlphaFoldDB" id="V5FQV8"/>
<accession>V5FQV8</accession>
<evidence type="ECO:0000256" key="5">
    <source>
        <dbReference type="ARBA" id="ARBA00022475"/>
    </source>
</evidence>
<dbReference type="FunFam" id="2.60.120.200:FF:000114">
    <property type="entry name" value="Probable endo-1,3(4)-beta-glucanase NFIA_089530"/>
    <property type="match status" value="1"/>
</dbReference>
<dbReference type="InParanoid" id="V5FQV8"/>
<keyword evidence="9" id="KW-0326">Glycosidase</keyword>
<evidence type="ECO:0000256" key="3">
    <source>
        <dbReference type="ARBA" id="ARBA00006865"/>
    </source>
</evidence>
<comment type="caution">
    <text evidence="12">The sequence shown here is derived from an EMBL/GenBank/DDBJ whole genome shotgun (WGS) entry which is preliminary data.</text>
</comment>
<evidence type="ECO:0000256" key="9">
    <source>
        <dbReference type="ARBA" id="ARBA00023295"/>
    </source>
</evidence>
<dbReference type="GO" id="GO:0052861">
    <property type="term" value="F:endo-1,3(4)-beta-glucanase activity"/>
    <property type="evidence" value="ECO:0007669"/>
    <property type="project" value="UniProtKB-EC"/>
</dbReference>
<dbReference type="eggNOG" id="ENOG502RY4F">
    <property type="taxonomic scope" value="Eukaryota"/>
</dbReference>
<feature type="domain" description="GH16" evidence="11">
    <location>
        <begin position="96"/>
        <end position="326"/>
    </location>
</feature>
<evidence type="ECO:0000256" key="10">
    <source>
        <dbReference type="SAM" id="Phobius"/>
    </source>
</evidence>
<reference evidence="13" key="1">
    <citation type="journal article" date="2014" name="Genome Announc.">
        <title>Draft genome sequence of the formaldehyde-resistant fungus Byssochlamys spectabilis No. 5 (anamorph Paecilomyces variotii No. 5) (NBRC109023).</title>
        <authorList>
            <person name="Oka T."/>
            <person name="Ekino K."/>
            <person name="Fukuda K."/>
            <person name="Nomura Y."/>
        </authorList>
    </citation>
    <scope>NUCLEOTIDE SEQUENCE [LARGE SCALE GENOMIC DNA]</scope>
    <source>
        <strain evidence="13">No. 5 / NBRC 109023</strain>
    </source>
</reference>
<dbReference type="Pfam" id="PF26113">
    <property type="entry name" value="GH16_XgeA"/>
    <property type="match status" value="1"/>
</dbReference>
<keyword evidence="10" id="KW-1133">Transmembrane helix</keyword>
<dbReference type="PANTHER" id="PTHR10963:SF42">
    <property type="entry name" value="PUTATIVE (AFU_ORTHOLOGUE AFUA_5G02280)-RELATED"/>
    <property type="match status" value="1"/>
</dbReference>
<proteinExistence type="inferred from homology"/>
<dbReference type="InterPro" id="IPR013320">
    <property type="entry name" value="ConA-like_dom_sf"/>
</dbReference>
<comment type="catalytic activity">
    <reaction evidence="1">
        <text>Endohydrolysis of (1-&gt;3)- or (1-&gt;4)-linkages in beta-D-glucans when the glucose residue whose reducing group is involved in the linkage to be hydrolyzed is itself substituted at C-3.</text>
        <dbReference type="EC" id="3.2.1.6"/>
    </reaction>
</comment>
<evidence type="ECO:0000256" key="1">
    <source>
        <dbReference type="ARBA" id="ARBA00000124"/>
    </source>
</evidence>
<dbReference type="Proteomes" id="UP000018001">
    <property type="component" value="Unassembled WGS sequence"/>
</dbReference>
<evidence type="ECO:0000256" key="2">
    <source>
        <dbReference type="ARBA" id="ARBA00004609"/>
    </source>
</evidence>
<dbReference type="PROSITE" id="PS51762">
    <property type="entry name" value="GH16_2"/>
    <property type="match status" value="1"/>
</dbReference>
<dbReference type="HOGENOM" id="CLU_016972_1_0_1"/>
<evidence type="ECO:0000256" key="6">
    <source>
        <dbReference type="ARBA" id="ARBA00022622"/>
    </source>
</evidence>
<keyword evidence="10" id="KW-0472">Membrane</keyword>
<keyword evidence="13" id="KW-1185">Reference proteome</keyword>
<dbReference type="Gene3D" id="2.60.120.200">
    <property type="match status" value="1"/>
</dbReference>
<organism evidence="12 13">
    <name type="scientific">Byssochlamys spectabilis (strain No. 5 / NBRC 109023)</name>
    <name type="common">Paecilomyces variotii</name>
    <dbReference type="NCBI Taxonomy" id="1356009"/>
    <lineage>
        <taxon>Eukaryota</taxon>
        <taxon>Fungi</taxon>
        <taxon>Dikarya</taxon>
        <taxon>Ascomycota</taxon>
        <taxon>Pezizomycotina</taxon>
        <taxon>Eurotiomycetes</taxon>
        <taxon>Eurotiomycetidae</taxon>
        <taxon>Eurotiales</taxon>
        <taxon>Thermoascaceae</taxon>
        <taxon>Paecilomyces</taxon>
    </lineage>
</organism>
<comment type="subcellular location">
    <subcellularLocation>
        <location evidence="2">Cell membrane</location>
        <topology evidence="2">Lipid-anchor</topology>
        <topology evidence="2">GPI-anchor</topology>
    </subcellularLocation>
</comment>
<gene>
    <name evidence="12" type="ORF">PVAR5_0587</name>
</gene>
<keyword evidence="7" id="KW-0378">Hydrolase</keyword>
<dbReference type="EC" id="3.2.1.6" evidence="4"/>
<dbReference type="CDD" id="cd02181">
    <property type="entry name" value="GH16_fungal_Lam16A_glucanase"/>
    <property type="match status" value="1"/>
</dbReference>